<protein>
    <submittedName>
        <fullName evidence="1">Uncharacterized protein</fullName>
    </submittedName>
</protein>
<dbReference type="AlphaFoldDB" id="A0A9J6AXA1"/>
<gene>
    <name evidence="1" type="ORF">H5410_000867</name>
</gene>
<dbReference type="EMBL" id="JACXVP010000001">
    <property type="protein sequence ID" value="KAG5629150.1"/>
    <property type="molecule type" value="Genomic_DNA"/>
</dbReference>
<comment type="caution">
    <text evidence="1">The sequence shown here is derived from an EMBL/GenBank/DDBJ whole genome shotgun (WGS) entry which is preliminary data.</text>
</comment>
<dbReference type="OrthoDB" id="1742084at2759"/>
<sequence>MTKWRNINQDFIKFLDGEISQALLSFRISTSQKDIYYTKQNKKHMDFYIIQNMLEQDSNVIVYYPNETLQYFVAPELRAIIVRNPNYVTKLCVD</sequence>
<evidence type="ECO:0000313" key="1">
    <source>
        <dbReference type="EMBL" id="KAG5629150.1"/>
    </source>
</evidence>
<proteinExistence type="predicted"/>
<organism evidence="1 2">
    <name type="scientific">Solanum commersonii</name>
    <name type="common">Commerson's wild potato</name>
    <name type="synonym">Commerson's nightshade</name>
    <dbReference type="NCBI Taxonomy" id="4109"/>
    <lineage>
        <taxon>Eukaryota</taxon>
        <taxon>Viridiplantae</taxon>
        <taxon>Streptophyta</taxon>
        <taxon>Embryophyta</taxon>
        <taxon>Tracheophyta</taxon>
        <taxon>Spermatophyta</taxon>
        <taxon>Magnoliopsida</taxon>
        <taxon>eudicotyledons</taxon>
        <taxon>Gunneridae</taxon>
        <taxon>Pentapetalae</taxon>
        <taxon>asterids</taxon>
        <taxon>lamiids</taxon>
        <taxon>Solanales</taxon>
        <taxon>Solanaceae</taxon>
        <taxon>Solanoideae</taxon>
        <taxon>Solaneae</taxon>
        <taxon>Solanum</taxon>
    </lineage>
</organism>
<evidence type="ECO:0000313" key="2">
    <source>
        <dbReference type="Proteomes" id="UP000824120"/>
    </source>
</evidence>
<reference evidence="1 2" key="1">
    <citation type="submission" date="2020-09" db="EMBL/GenBank/DDBJ databases">
        <title>De no assembly of potato wild relative species, Solanum commersonii.</title>
        <authorList>
            <person name="Cho K."/>
        </authorList>
    </citation>
    <scope>NUCLEOTIDE SEQUENCE [LARGE SCALE GENOMIC DNA]</scope>
    <source>
        <strain evidence="1">LZ3.2</strain>
        <tissue evidence="1">Leaf</tissue>
    </source>
</reference>
<dbReference type="Proteomes" id="UP000824120">
    <property type="component" value="Chromosome 1"/>
</dbReference>
<keyword evidence="2" id="KW-1185">Reference proteome</keyword>
<accession>A0A9J6AXA1</accession>
<name>A0A9J6AXA1_SOLCO</name>